<name>A0A1M4EMN2_9ACTN</name>
<reference evidence="1" key="1">
    <citation type="submission" date="2016-04" db="EMBL/GenBank/DDBJ databases">
        <authorList>
            <person name="Evans L.H."/>
            <person name="Alamgir A."/>
            <person name="Owens N."/>
            <person name="Weber N.D."/>
            <person name="Virtaneva K."/>
            <person name="Barbian K."/>
            <person name="Babar A."/>
            <person name="Rosenke K."/>
        </authorList>
    </citation>
    <scope>NUCLEOTIDE SEQUENCE</scope>
    <source>
        <strain evidence="1">Nono1</strain>
    </source>
</reference>
<accession>A0A1M4EMN2</accession>
<dbReference type="AlphaFoldDB" id="A0A1M4EMN2"/>
<protein>
    <submittedName>
        <fullName evidence="1">Uncharacterized protein</fullName>
    </submittedName>
</protein>
<dbReference type="RefSeq" id="WP_225268719.1">
    <property type="nucleotide sequence ID" value="NZ_CP084058.1"/>
</dbReference>
<sequence length="239" mass="24708">MAFVHSKQGRVLVNDKHLSGRINGWTVAGERNLGETTTLLDDGARFIPGLRAGSINVTGLFDGEDGDIDETIQATDGALDGLLTTVLPDGFTIGKPAFIATSNLSSYTVESSVSDTVSLTVETTPNDGVDHGRVVHAHTAETATGNTATSVDNGASSLNGGVASLHVTAASGTTPSLTVKVQHSVDGNTFVDLITFSAATAAGSQRRTVAGTVNRYVRETHTISGTTPSFTYAAAFARR</sequence>
<evidence type="ECO:0000313" key="1">
    <source>
        <dbReference type="EMBL" id="SBP00099.1"/>
    </source>
</evidence>
<gene>
    <name evidence="1" type="ORF">BN4615_P9615</name>
</gene>
<dbReference type="EMBL" id="LT559118">
    <property type="protein sequence ID" value="SBP00099.1"/>
    <property type="molecule type" value="Genomic_DNA"/>
</dbReference>
<organism evidence="1">
    <name type="scientific">Nonomuraea gerenzanensis</name>
    <dbReference type="NCBI Taxonomy" id="93944"/>
    <lineage>
        <taxon>Bacteria</taxon>
        <taxon>Bacillati</taxon>
        <taxon>Actinomycetota</taxon>
        <taxon>Actinomycetes</taxon>
        <taxon>Streptosporangiales</taxon>
        <taxon>Streptosporangiaceae</taxon>
        <taxon>Nonomuraea</taxon>
    </lineage>
</organism>
<proteinExistence type="predicted"/>